<dbReference type="RefSeq" id="WP_151693274.1">
    <property type="nucleotide sequence ID" value="NZ_BMGX01000001.1"/>
</dbReference>
<dbReference type="InterPro" id="IPR036291">
    <property type="entry name" value="NAD(P)-bd_dom_sf"/>
</dbReference>
<dbReference type="PANTHER" id="PTHR44196">
    <property type="entry name" value="DEHYDROGENASE/REDUCTASE SDR FAMILY MEMBER 7B"/>
    <property type="match status" value="1"/>
</dbReference>
<proteinExistence type="inferred from homology"/>
<evidence type="ECO:0000313" key="5">
    <source>
        <dbReference type="Proteomes" id="UP000484164"/>
    </source>
</evidence>
<reference evidence="4 5" key="1">
    <citation type="submission" date="2019-10" db="EMBL/GenBank/DDBJ databases">
        <title>Genome sequence of Phaeocystidibacter marisrubri JCM30614 (type strain).</title>
        <authorList>
            <person name="Bowman J.P."/>
        </authorList>
    </citation>
    <scope>NUCLEOTIDE SEQUENCE [LARGE SCALE GENOMIC DNA]</scope>
    <source>
        <strain evidence="4 5">JCM 30614</strain>
    </source>
</reference>
<accession>A0A6L3ZDB9</accession>
<dbReference type="EMBL" id="WBVQ01000002">
    <property type="protein sequence ID" value="KAB2815845.1"/>
    <property type="molecule type" value="Genomic_DNA"/>
</dbReference>
<dbReference type="PRINTS" id="PR00080">
    <property type="entry name" value="SDRFAMILY"/>
</dbReference>
<comment type="caution">
    <text evidence="4">The sequence shown here is derived from an EMBL/GenBank/DDBJ whole genome shotgun (WGS) entry which is preliminary data.</text>
</comment>
<sequence length="267" mass="29100">MKVEGKVWVVTGGGSGMGRELVLLLLKRGAKVATLDINGDSLAETAKLAGDHAQSLSTHVLDITDREKVHAFPEEVIKIHGAVDAIINNAGIIQPFIKVNELEYDVIERIININFYGTLFMVKAFLPHLLKREEGYIANISSMGGFLPVPGQTFYGASKAGVKLLTEGLHSELMETNVRVSCIFPGAIDTNITANSGVETPGHEKADASKFKALPAPEAARIMLDGIEKNKYHIFVGKDSSFMNKLWRLAPERAAKLIYSKMKALLN</sequence>
<dbReference type="InterPro" id="IPR020904">
    <property type="entry name" value="Sc_DH/Rdtase_CS"/>
</dbReference>
<protein>
    <submittedName>
        <fullName evidence="4">SDR family oxidoreductase</fullName>
    </submittedName>
</protein>
<dbReference type="PROSITE" id="PS00061">
    <property type="entry name" value="ADH_SHORT"/>
    <property type="match status" value="1"/>
</dbReference>
<dbReference type="Pfam" id="PF00106">
    <property type="entry name" value="adh_short"/>
    <property type="match status" value="1"/>
</dbReference>
<evidence type="ECO:0000313" key="4">
    <source>
        <dbReference type="EMBL" id="KAB2815845.1"/>
    </source>
</evidence>
<dbReference type="PANTHER" id="PTHR44196:SF1">
    <property type="entry name" value="DEHYDROGENASE_REDUCTASE SDR FAMILY MEMBER 7B"/>
    <property type="match status" value="1"/>
</dbReference>
<dbReference type="PRINTS" id="PR00081">
    <property type="entry name" value="GDHRDH"/>
</dbReference>
<comment type="similarity">
    <text evidence="1 3">Belongs to the short-chain dehydrogenases/reductases (SDR) family.</text>
</comment>
<dbReference type="Gene3D" id="3.40.50.720">
    <property type="entry name" value="NAD(P)-binding Rossmann-like Domain"/>
    <property type="match status" value="1"/>
</dbReference>
<evidence type="ECO:0000256" key="2">
    <source>
        <dbReference type="ARBA" id="ARBA00023002"/>
    </source>
</evidence>
<dbReference type="GO" id="GO:0016020">
    <property type="term" value="C:membrane"/>
    <property type="evidence" value="ECO:0007669"/>
    <property type="project" value="TreeGrafter"/>
</dbReference>
<dbReference type="AlphaFoldDB" id="A0A6L3ZDB9"/>
<dbReference type="GO" id="GO:0016491">
    <property type="term" value="F:oxidoreductase activity"/>
    <property type="evidence" value="ECO:0007669"/>
    <property type="project" value="UniProtKB-KW"/>
</dbReference>
<gene>
    <name evidence="4" type="ORF">F8C82_09100</name>
</gene>
<dbReference type="InterPro" id="IPR002347">
    <property type="entry name" value="SDR_fam"/>
</dbReference>
<evidence type="ECO:0000256" key="1">
    <source>
        <dbReference type="ARBA" id="ARBA00006484"/>
    </source>
</evidence>
<keyword evidence="5" id="KW-1185">Reference proteome</keyword>
<dbReference type="Proteomes" id="UP000484164">
    <property type="component" value="Unassembled WGS sequence"/>
</dbReference>
<dbReference type="SUPFAM" id="SSF51735">
    <property type="entry name" value="NAD(P)-binding Rossmann-fold domains"/>
    <property type="match status" value="1"/>
</dbReference>
<dbReference type="OrthoDB" id="822355at2"/>
<evidence type="ECO:0000256" key="3">
    <source>
        <dbReference type="RuleBase" id="RU000363"/>
    </source>
</evidence>
<name>A0A6L3ZDB9_9FLAO</name>
<dbReference type="CDD" id="cd05233">
    <property type="entry name" value="SDR_c"/>
    <property type="match status" value="1"/>
</dbReference>
<keyword evidence="2" id="KW-0560">Oxidoreductase</keyword>
<organism evidence="4 5">
    <name type="scientific">Phaeocystidibacter marisrubri</name>
    <dbReference type="NCBI Taxonomy" id="1577780"/>
    <lineage>
        <taxon>Bacteria</taxon>
        <taxon>Pseudomonadati</taxon>
        <taxon>Bacteroidota</taxon>
        <taxon>Flavobacteriia</taxon>
        <taxon>Flavobacteriales</taxon>
        <taxon>Phaeocystidibacteraceae</taxon>
        <taxon>Phaeocystidibacter</taxon>
    </lineage>
</organism>